<evidence type="ECO:0000313" key="3">
    <source>
        <dbReference type="EMBL" id="MDE5413178.1"/>
    </source>
</evidence>
<dbReference type="Gene3D" id="3.30.200.20">
    <property type="entry name" value="Phosphorylase Kinase, domain 1"/>
    <property type="match status" value="1"/>
</dbReference>
<keyword evidence="4" id="KW-1185">Reference proteome</keyword>
<gene>
    <name evidence="3" type="ORF">N7Z68_07245</name>
</gene>
<dbReference type="Gene3D" id="3.90.1200.10">
    <property type="match status" value="1"/>
</dbReference>
<dbReference type="EMBL" id="JAOTPO010000003">
    <property type="protein sequence ID" value="MDE5413178.1"/>
    <property type="molecule type" value="Genomic_DNA"/>
</dbReference>
<dbReference type="SUPFAM" id="SSF56112">
    <property type="entry name" value="Protein kinase-like (PK-like)"/>
    <property type="match status" value="1"/>
</dbReference>
<dbReference type="PANTHER" id="PTHR21064:SF6">
    <property type="entry name" value="AMINOGLYCOSIDE PHOSPHOTRANSFERASE DOMAIN-CONTAINING PROTEIN"/>
    <property type="match status" value="1"/>
</dbReference>
<dbReference type="InterPro" id="IPR050249">
    <property type="entry name" value="Pseudomonas-type_ThrB"/>
</dbReference>
<evidence type="ECO:0000259" key="2">
    <source>
        <dbReference type="Pfam" id="PF01636"/>
    </source>
</evidence>
<dbReference type="Pfam" id="PF01636">
    <property type="entry name" value="APH"/>
    <property type="match status" value="1"/>
</dbReference>
<sequence>MEQEVEQYLNDDILLQAATSFQIPFTSLKKLGSFENYVFEGINSHGEEVILRLTHSSHRTKEQVEAELHWLSYLHNNNAPVSGCLPSINGNLVETVQSEDTSFFVSLFEKAIGRPVKVTESLFNETLFYKWGKTIGRFHRLTVNYTRPDFITKRPDLVEEYDKQFAPFLPKGQKLLSKVNEVLQAVKQLPKSSIRYGLIHSDVHSGNFFYDEATDKMTVFDFDDCSYHHFISDIAIPLYYSTWLKCDNQQDRNHFGHEFLMHFLKGYQTERSVHLESLKEISLFLKLRDCELYGVFHKKWDLDHLNDQQKKLLNGIYLRIMNDQPLVQLNLEKIIHSL</sequence>
<reference evidence="3" key="1">
    <citation type="submission" date="2024-05" db="EMBL/GenBank/DDBJ databases">
        <title>Alkalihalobacillus sp. strain MEB203 novel alkaliphilic bacterium from Lonar Lake, India.</title>
        <authorList>
            <person name="Joshi A."/>
            <person name="Thite S."/>
            <person name="Mengade P."/>
        </authorList>
    </citation>
    <scope>NUCLEOTIDE SEQUENCE</scope>
    <source>
        <strain evidence="3">MEB 203</strain>
    </source>
</reference>
<protein>
    <submittedName>
        <fullName evidence="3">Phosphotransferase</fullName>
    </submittedName>
</protein>
<organism evidence="3 4">
    <name type="scientific">Alkalihalobacterium chitinilyticum</name>
    <dbReference type="NCBI Taxonomy" id="2980103"/>
    <lineage>
        <taxon>Bacteria</taxon>
        <taxon>Bacillati</taxon>
        <taxon>Bacillota</taxon>
        <taxon>Bacilli</taxon>
        <taxon>Bacillales</taxon>
        <taxon>Bacillaceae</taxon>
        <taxon>Alkalihalobacterium</taxon>
    </lineage>
</organism>
<evidence type="ECO:0000256" key="1">
    <source>
        <dbReference type="ARBA" id="ARBA00038240"/>
    </source>
</evidence>
<feature type="domain" description="Aminoglycoside phosphotransferase" evidence="2">
    <location>
        <begin position="32"/>
        <end position="253"/>
    </location>
</feature>
<comment type="caution">
    <text evidence="3">The sequence shown here is derived from an EMBL/GenBank/DDBJ whole genome shotgun (WGS) entry which is preliminary data.</text>
</comment>
<accession>A0ABT5VCK7</accession>
<dbReference type="InterPro" id="IPR011009">
    <property type="entry name" value="Kinase-like_dom_sf"/>
</dbReference>
<comment type="similarity">
    <text evidence="1">Belongs to the pseudomonas-type ThrB family.</text>
</comment>
<dbReference type="PANTHER" id="PTHR21064">
    <property type="entry name" value="AMINOGLYCOSIDE PHOSPHOTRANSFERASE DOMAIN-CONTAINING PROTEIN-RELATED"/>
    <property type="match status" value="1"/>
</dbReference>
<dbReference type="RefSeq" id="WP_275117788.1">
    <property type="nucleotide sequence ID" value="NZ_JAOTPO010000003.1"/>
</dbReference>
<evidence type="ECO:0000313" key="4">
    <source>
        <dbReference type="Proteomes" id="UP001148125"/>
    </source>
</evidence>
<dbReference type="InterPro" id="IPR002575">
    <property type="entry name" value="Aminoglycoside_PTrfase"/>
</dbReference>
<name>A0ABT5VCK7_9BACI</name>
<proteinExistence type="inferred from homology"/>
<dbReference type="Proteomes" id="UP001148125">
    <property type="component" value="Unassembled WGS sequence"/>
</dbReference>